<dbReference type="Proteomes" id="UP001168146">
    <property type="component" value="Unassembled WGS sequence"/>
</dbReference>
<dbReference type="Proteomes" id="UP001175353">
    <property type="component" value="Unassembled WGS sequence"/>
</dbReference>
<comment type="caution">
    <text evidence="2">The sequence shown here is derived from an EMBL/GenBank/DDBJ whole genome shotgun (WGS) entry which is preliminary data.</text>
</comment>
<reference evidence="2" key="1">
    <citation type="submission" date="2021-12" db="EMBL/GenBank/DDBJ databases">
        <title>Black yeast isolated from Biological Soil Crust.</title>
        <authorList>
            <person name="Kurbessoian T."/>
        </authorList>
    </citation>
    <scope>NUCLEOTIDE SEQUENCE</scope>
    <source>
        <strain evidence="2">CCFEE 5208</strain>
    </source>
</reference>
<feature type="region of interest" description="Disordered" evidence="1">
    <location>
        <begin position="59"/>
        <end position="79"/>
    </location>
</feature>
<sequence>MLYTDIIKYYVNCANCTQYAVVQQFEAMLDLDVYEAIIHDDSSYSFDNVLPDAHVVDRQQPNDHRLNGDYPHNHELPPWLHDHQADQLQAHEHTALQVAPQD</sequence>
<organism evidence="2 4">
    <name type="scientific">Friedmanniomyces endolithicus</name>
    <dbReference type="NCBI Taxonomy" id="329885"/>
    <lineage>
        <taxon>Eukaryota</taxon>
        <taxon>Fungi</taxon>
        <taxon>Dikarya</taxon>
        <taxon>Ascomycota</taxon>
        <taxon>Pezizomycotina</taxon>
        <taxon>Dothideomycetes</taxon>
        <taxon>Dothideomycetidae</taxon>
        <taxon>Mycosphaerellales</taxon>
        <taxon>Teratosphaeriaceae</taxon>
        <taxon>Friedmanniomyces</taxon>
    </lineage>
</organism>
<accession>A0AAN6F9X4</accession>
<dbReference type="AlphaFoldDB" id="A0AAN6F9X4"/>
<evidence type="ECO:0000256" key="1">
    <source>
        <dbReference type="SAM" id="MobiDB-lite"/>
    </source>
</evidence>
<evidence type="ECO:0000313" key="5">
    <source>
        <dbReference type="Proteomes" id="UP001175353"/>
    </source>
</evidence>
<dbReference type="EMBL" id="JAUJLE010000002">
    <property type="protein sequence ID" value="KAK1015570.1"/>
    <property type="molecule type" value="Genomic_DNA"/>
</dbReference>
<evidence type="ECO:0000313" key="4">
    <source>
        <dbReference type="Proteomes" id="UP001168146"/>
    </source>
</evidence>
<reference evidence="3" key="2">
    <citation type="submission" date="2023-06" db="EMBL/GenBank/DDBJ databases">
        <title>Black Yeasts Isolated from many extreme environments.</title>
        <authorList>
            <person name="Coleine C."/>
            <person name="Stajich J.E."/>
            <person name="Selbmann L."/>
        </authorList>
    </citation>
    <scope>NUCLEOTIDE SEQUENCE</scope>
    <source>
        <strain evidence="3">CCFEE 5200</strain>
    </source>
</reference>
<dbReference type="EMBL" id="JASUXU010000070">
    <property type="protein sequence ID" value="KAK0311130.1"/>
    <property type="molecule type" value="Genomic_DNA"/>
</dbReference>
<proteinExistence type="predicted"/>
<name>A0AAN6F9X4_9PEZI</name>
<evidence type="ECO:0000313" key="3">
    <source>
        <dbReference type="EMBL" id="KAK1015570.1"/>
    </source>
</evidence>
<gene>
    <name evidence="2" type="ORF">LTR82_014423</name>
    <name evidence="3" type="ORF">LTR91_000595</name>
</gene>
<protein>
    <submittedName>
        <fullName evidence="2">Uncharacterized protein</fullName>
    </submittedName>
</protein>
<evidence type="ECO:0000313" key="2">
    <source>
        <dbReference type="EMBL" id="KAK0311130.1"/>
    </source>
</evidence>
<keyword evidence="5" id="KW-1185">Reference proteome</keyword>